<gene>
    <name evidence="10" type="ORF">DAKH74_022370</name>
</gene>
<dbReference type="Proteomes" id="UP001377567">
    <property type="component" value="Unassembled WGS sequence"/>
</dbReference>
<dbReference type="SMART" id="SM01069">
    <property type="entry name" value="CDC37_C"/>
    <property type="match status" value="1"/>
</dbReference>
<dbReference type="GO" id="GO:0051087">
    <property type="term" value="F:protein-folding chaperone binding"/>
    <property type="evidence" value="ECO:0007669"/>
    <property type="project" value="TreeGrafter"/>
</dbReference>
<evidence type="ECO:0000259" key="9">
    <source>
        <dbReference type="SMART" id="SM01071"/>
    </source>
</evidence>
<proteinExistence type="inferred from homology"/>
<organism evidence="10 11">
    <name type="scientific">Maudiozyma humilis</name>
    <name type="common">Sour dough yeast</name>
    <name type="synonym">Kazachstania humilis</name>
    <dbReference type="NCBI Taxonomy" id="51915"/>
    <lineage>
        <taxon>Eukaryota</taxon>
        <taxon>Fungi</taxon>
        <taxon>Dikarya</taxon>
        <taxon>Ascomycota</taxon>
        <taxon>Saccharomycotina</taxon>
        <taxon>Saccharomycetes</taxon>
        <taxon>Saccharomycetales</taxon>
        <taxon>Saccharomycetaceae</taxon>
        <taxon>Maudiozyma</taxon>
    </lineage>
</organism>
<evidence type="ECO:0000313" key="11">
    <source>
        <dbReference type="Proteomes" id="UP001377567"/>
    </source>
</evidence>
<dbReference type="EMBL" id="BTGD01000005">
    <property type="protein sequence ID" value="GMM55621.1"/>
    <property type="molecule type" value="Genomic_DNA"/>
</dbReference>
<dbReference type="GO" id="GO:0031072">
    <property type="term" value="F:heat shock protein binding"/>
    <property type="evidence" value="ECO:0007669"/>
    <property type="project" value="TreeGrafter"/>
</dbReference>
<dbReference type="SMART" id="SM01071">
    <property type="entry name" value="CDC37_N"/>
    <property type="match status" value="1"/>
</dbReference>
<dbReference type="GO" id="GO:0005737">
    <property type="term" value="C:cytoplasm"/>
    <property type="evidence" value="ECO:0007669"/>
    <property type="project" value="UniProtKB-SubCell"/>
</dbReference>
<evidence type="ECO:0000256" key="1">
    <source>
        <dbReference type="ARBA" id="ARBA00004496"/>
    </source>
</evidence>
<dbReference type="AlphaFoldDB" id="A0AAV5RW01"/>
<dbReference type="InterPro" id="IPR013874">
    <property type="entry name" value="Cdc37_Hsp90-bd"/>
</dbReference>
<dbReference type="GO" id="GO:0050821">
    <property type="term" value="P:protein stabilization"/>
    <property type="evidence" value="ECO:0007669"/>
    <property type="project" value="TreeGrafter"/>
</dbReference>
<dbReference type="SMART" id="SM01070">
    <property type="entry name" value="CDC37_M"/>
    <property type="match status" value="1"/>
</dbReference>
<keyword evidence="4" id="KW-0143">Chaperone</keyword>
<accession>A0AAV5RW01</accession>
<dbReference type="InterPro" id="IPR013855">
    <property type="entry name" value="Cdc37_N_dom"/>
</dbReference>
<dbReference type="InterPro" id="IPR038189">
    <property type="entry name" value="Cdc37_Hsp90-bd_sf"/>
</dbReference>
<dbReference type="GO" id="GO:0006457">
    <property type="term" value="P:protein folding"/>
    <property type="evidence" value="ECO:0007669"/>
    <property type="project" value="TreeGrafter"/>
</dbReference>
<protein>
    <recommendedName>
        <fullName evidence="5">Hsp90 chaperone protein kinase-targeting subunit</fullName>
    </recommendedName>
</protein>
<dbReference type="PANTHER" id="PTHR12800:SF4">
    <property type="entry name" value="HSP90 CO-CHAPERONE CDC37"/>
    <property type="match status" value="1"/>
</dbReference>
<evidence type="ECO:0000259" key="8">
    <source>
        <dbReference type="SMART" id="SM01070"/>
    </source>
</evidence>
<evidence type="ECO:0000259" key="7">
    <source>
        <dbReference type="SMART" id="SM01069"/>
    </source>
</evidence>
<sequence length="523" mass="60470">MVVDYSKWDKIELSDDSDIEVHPNVDKKSFIKWKQQSIHEERIKRNQDIQNLETQVNMYEQLNKRVDKLLGTFTLENGNLGDLCKNDVVEHYLNENFDKTEKSTGSNVDPDIATYNEMVVDLFDQLKRDATKDQKDPNDGKVIKELILAHRSKIDKVTVEANQKLVQLHKEKELHISSDDIHTGFDSGFMNTKENIPESTEDKDTKKINTAMESIKLQNTPTTSNALPASLVKNAPLQFIEYTKEEDLLKLAPETEEFGTKIPYNNYKMSKEFLLKNMQIISGQQKDALMMKSFEYQMNDIDSPMTYQVIHQSEVLSYIREIYDLKKIPFLRVNEMEEVINMFFDKIIFNPTNTKGRESFLESVKTKYEHVKARSEIIKKEQIEESGDGEVEGVETIQLKSLDDSAELEVILPDFNSKDEDEIKKCEAFKKIPPAMQEALKTQSLDEVNKVFETIQIDEAERILELFNEADIIGVRALLENEDDFNNIKQDYQQQLDEYEAQNGAQDSTNKIEDIPDTADIVD</sequence>
<reference evidence="10 11" key="1">
    <citation type="journal article" date="2023" name="Elife">
        <title>Identification of key yeast species and microbe-microbe interactions impacting larval growth of Drosophila in the wild.</title>
        <authorList>
            <person name="Mure A."/>
            <person name="Sugiura Y."/>
            <person name="Maeda R."/>
            <person name="Honda K."/>
            <person name="Sakurai N."/>
            <person name="Takahashi Y."/>
            <person name="Watada M."/>
            <person name="Katoh T."/>
            <person name="Gotoh A."/>
            <person name="Gotoh Y."/>
            <person name="Taniguchi I."/>
            <person name="Nakamura K."/>
            <person name="Hayashi T."/>
            <person name="Katayama T."/>
            <person name="Uemura T."/>
            <person name="Hattori Y."/>
        </authorList>
    </citation>
    <scope>NUCLEOTIDE SEQUENCE [LARGE SCALE GENOMIC DNA]</scope>
    <source>
        <strain evidence="10 11">KH-74</strain>
    </source>
</reference>
<evidence type="ECO:0000256" key="3">
    <source>
        <dbReference type="ARBA" id="ARBA00022490"/>
    </source>
</evidence>
<dbReference type="GO" id="GO:0019901">
    <property type="term" value="F:protein kinase binding"/>
    <property type="evidence" value="ECO:0007669"/>
    <property type="project" value="InterPro"/>
</dbReference>
<feature type="region of interest" description="Disordered" evidence="6">
    <location>
        <begin position="502"/>
        <end position="523"/>
    </location>
</feature>
<evidence type="ECO:0000256" key="6">
    <source>
        <dbReference type="SAM" id="MobiDB-lite"/>
    </source>
</evidence>
<evidence type="ECO:0000313" key="10">
    <source>
        <dbReference type="EMBL" id="GMM55621.1"/>
    </source>
</evidence>
<comment type="subcellular location">
    <subcellularLocation>
        <location evidence="1">Cytoplasm</location>
    </subcellularLocation>
</comment>
<dbReference type="Pfam" id="PF08564">
    <property type="entry name" value="CDC37_C"/>
    <property type="match status" value="1"/>
</dbReference>
<name>A0AAV5RW01_MAUHU</name>
<dbReference type="InterPro" id="IPR013873">
    <property type="entry name" value="Cdc37_C"/>
</dbReference>
<dbReference type="InterPro" id="IPR004918">
    <property type="entry name" value="Cdc37"/>
</dbReference>
<evidence type="ECO:0000256" key="5">
    <source>
        <dbReference type="ARBA" id="ARBA00031396"/>
    </source>
</evidence>
<dbReference type="Pfam" id="PF08565">
    <property type="entry name" value="CDC37_M"/>
    <property type="match status" value="1"/>
</dbReference>
<feature type="domain" description="Cdc37 Hsp90 binding" evidence="8">
    <location>
        <begin position="191"/>
        <end position="390"/>
    </location>
</feature>
<comment type="similarity">
    <text evidence="2">Belongs to the CDC37 family.</text>
</comment>
<dbReference type="PANTHER" id="PTHR12800">
    <property type="entry name" value="CDC37-RELATED"/>
    <property type="match status" value="1"/>
</dbReference>
<comment type="caution">
    <text evidence="10">The sequence shown here is derived from an EMBL/GenBank/DDBJ whole genome shotgun (WGS) entry which is preliminary data.</text>
</comment>
<feature type="domain" description="Cdc37 N-terminal" evidence="9">
    <location>
        <begin position="2"/>
        <end position="188"/>
    </location>
</feature>
<evidence type="ECO:0000256" key="2">
    <source>
        <dbReference type="ARBA" id="ARBA00006222"/>
    </source>
</evidence>
<feature type="domain" description="Cdc37 C-terminal" evidence="7">
    <location>
        <begin position="410"/>
        <end position="511"/>
    </location>
</feature>
<dbReference type="GO" id="GO:0051082">
    <property type="term" value="F:unfolded protein binding"/>
    <property type="evidence" value="ECO:0007669"/>
    <property type="project" value="TreeGrafter"/>
</dbReference>
<keyword evidence="11" id="KW-1185">Reference proteome</keyword>
<evidence type="ECO:0000256" key="4">
    <source>
        <dbReference type="ARBA" id="ARBA00023186"/>
    </source>
</evidence>
<dbReference type="Pfam" id="PF03234">
    <property type="entry name" value="CDC37_N"/>
    <property type="match status" value="1"/>
</dbReference>
<keyword evidence="3" id="KW-0963">Cytoplasm</keyword>
<dbReference type="SUPFAM" id="SSF101391">
    <property type="entry name" value="Hsp90 co-chaperone CDC37"/>
    <property type="match status" value="1"/>
</dbReference>
<dbReference type="Gene3D" id="1.20.58.610">
    <property type="entry name" value="Cdc37, Hsp90 binding domain"/>
    <property type="match status" value="1"/>
</dbReference>